<organism evidence="2 3">
    <name type="scientific">Roseimaritima multifibrata</name>
    <dbReference type="NCBI Taxonomy" id="1930274"/>
    <lineage>
        <taxon>Bacteria</taxon>
        <taxon>Pseudomonadati</taxon>
        <taxon>Planctomycetota</taxon>
        <taxon>Planctomycetia</taxon>
        <taxon>Pirellulales</taxon>
        <taxon>Pirellulaceae</taxon>
        <taxon>Roseimaritima</taxon>
    </lineage>
</organism>
<proteinExistence type="predicted"/>
<keyword evidence="3" id="KW-1185">Reference proteome</keyword>
<feature type="compositionally biased region" description="Low complexity" evidence="1">
    <location>
        <begin position="15"/>
        <end position="30"/>
    </location>
</feature>
<dbReference type="AlphaFoldDB" id="A0A517MAA7"/>
<protein>
    <submittedName>
        <fullName evidence="2">Uncharacterized protein</fullName>
    </submittedName>
</protein>
<gene>
    <name evidence="2" type="ORF">FF011L_05500</name>
</gene>
<dbReference type="Proteomes" id="UP000320672">
    <property type="component" value="Chromosome"/>
</dbReference>
<name>A0A517MAA7_9BACT</name>
<reference evidence="2 3" key="1">
    <citation type="submission" date="2019-02" db="EMBL/GenBank/DDBJ databases">
        <title>Deep-cultivation of Planctomycetes and their phenomic and genomic characterization uncovers novel biology.</title>
        <authorList>
            <person name="Wiegand S."/>
            <person name="Jogler M."/>
            <person name="Boedeker C."/>
            <person name="Pinto D."/>
            <person name="Vollmers J."/>
            <person name="Rivas-Marin E."/>
            <person name="Kohn T."/>
            <person name="Peeters S.H."/>
            <person name="Heuer A."/>
            <person name="Rast P."/>
            <person name="Oberbeckmann S."/>
            <person name="Bunk B."/>
            <person name="Jeske O."/>
            <person name="Meyerdierks A."/>
            <person name="Storesund J.E."/>
            <person name="Kallscheuer N."/>
            <person name="Luecker S."/>
            <person name="Lage O.M."/>
            <person name="Pohl T."/>
            <person name="Merkel B.J."/>
            <person name="Hornburger P."/>
            <person name="Mueller R.-W."/>
            <person name="Bruemmer F."/>
            <person name="Labrenz M."/>
            <person name="Spormann A.M."/>
            <person name="Op den Camp H."/>
            <person name="Overmann J."/>
            <person name="Amann R."/>
            <person name="Jetten M.S.M."/>
            <person name="Mascher T."/>
            <person name="Medema M.H."/>
            <person name="Devos D.P."/>
            <person name="Kaster A.-K."/>
            <person name="Ovreas L."/>
            <person name="Rohde M."/>
            <person name="Galperin M.Y."/>
            <person name="Jogler C."/>
        </authorList>
    </citation>
    <scope>NUCLEOTIDE SEQUENCE [LARGE SCALE GENOMIC DNA]</scope>
    <source>
        <strain evidence="2 3">FF011L</strain>
    </source>
</reference>
<evidence type="ECO:0000256" key="1">
    <source>
        <dbReference type="SAM" id="MobiDB-lite"/>
    </source>
</evidence>
<evidence type="ECO:0000313" key="2">
    <source>
        <dbReference type="EMBL" id="QDS91815.1"/>
    </source>
</evidence>
<dbReference type="KEGG" id="rml:FF011L_05500"/>
<dbReference type="EMBL" id="CP036262">
    <property type="protein sequence ID" value="QDS91815.1"/>
    <property type="molecule type" value="Genomic_DNA"/>
</dbReference>
<evidence type="ECO:0000313" key="3">
    <source>
        <dbReference type="Proteomes" id="UP000320672"/>
    </source>
</evidence>
<feature type="region of interest" description="Disordered" evidence="1">
    <location>
        <begin position="1"/>
        <end position="44"/>
    </location>
</feature>
<accession>A0A517MAA7</accession>
<sequence>MAGRRQGSGRFVEVAPAQTKETTATQAAHAGGKSGQATGASRAAEAFNRTNEKRTTMMVARFDVFFFAWSDALGSCELLLLTTAATSGTDTGDTSTDAEQSEG</sequence>